<name>A0A0C9WDU8_9AGAM</name>
<reference evidence="1 2" key="1">
    <citation type="submission" date="2014-04" db="EMBL/GenBank/DDBJ databases">
        <title>Evolutionary Origins and Diversification of the Mycorrhizal Mutualists.</title>
        <authorList>
            <consortium name="DOE Joint Genome Institute"/>
            <consortium name="Mycorrhizal Genomics Consortium"/>
            <person name="Kohler A."/>
            <person name="Kuo A."/>
            <person name="Nagy L.G."/>
            <person name="Floudas D."/>
            <person name="Copeland A."/>
            <person name="Barry K.W."/>
            <person name="Cichocki N."/>
            <person name="Veneault-Fourrey C."/>
            <person name="LaButti K."/>
            <person name="Lindquist E.A."/>
            <person name="Lipzen A."/>
            <person name="Lundell T."/>
            <person name="Morin E."/>
            <person name="Murat C."/>
            <person name="Riley R."/>
            <person name="Ohm R."/>
            <person name="Sun H."/>
            <person name="Tunlid A."/>
            <person name="Henrissat B."/>
            <person name="Grigoriev I.V."/>
            <person name="Hibbett D.S."/>
            <person name="Martin F."/>
        </authorList>
    </citation>
    <scope>NUCLEOTIDE SEQUENCE [LARGE SCALE GENOMIC DNA]</scope>
    <source>
        <strain evidence="1 2">MD-312</strain>
    </source>
</reference>
<dbReference type="OrthoDB" id="2367075at2759"/>
<keyword evidence="2" id="KW-1185">Reference proteome</keyword>
<evidence type="ECO:0000313" key="2">
    <source>
        <dbReference type="Proteomes" id="UP000053820"/>
    </source>
</evidence>
<gene>
    <name evidence="1" type="ORF">HYDPIDRAFT_156204</name>
</gene>
<sequence>MSESARHDRFYMPTITLLVENYLFRVPRLPFETQSEVFSDMLLLPTSSNVEVEGQSDNNPIKLEGIKKNDFEQLLKILFPIADGKLKQLPVGPTEWTSALKLSLLWEFTSIRDQSLVELRTLLEDPIDRILLAKEFDIEGEWLLEAMNELARRPKPLGMEDVERLGVEFVIQMAAVRESFVVEIESRIQVVRESATVRLADGQRPKQTLTYDFQPAIRRIFNVQ</sequence>
<dbReference type="EMBL" id="KN839851">
    <property type="protein sequence ID" value="KIJ63371.1"/>
    <property type="molecule type" value="Genomic_DNA"/>
</dbReference>
<proteinExistence type="predicted"/>
<dbReference type="Proteomes" id="UP000053820">
    <property type="component" value="Unassembled WGS sequence"/>
</dbReference>
<protein>
    <submittedName>
        <fullName evidence="1">Unplaced genomic scaffold scaffold_17, whole genome shotgun sequence</fullName>
    </submittedName>
</protein>
<dbReference type="HOGENOM" id="CLU_047592_2_0_1"/>
<accession>A0A0C9WDU8</accession>
<organism evidence="1 2">
    <name type="scientific">Hydnomerulius pinastri MD-312</name>
    <dbReference type="NCBI Taxonomy" id="994086"/>
    <lineage>
        <taxon>Eukaryota</taxon>
        <taxon>Fungi</taxon>
        <taxon>Dikarya</taxon>
        <taxon>Basidiomycota</taxon>
        <taxon>Agaricomycotina</taxon>
        <taxon>Agaricomycetes</taxon>
        <taxon>Agaricomycetidae</taxon>
        <taxon>Boletales</taxon>
        <taxon>Boletales incertae sedis</taxon>
        <taxon>Leucogyrophana</taxon>
    </lineage>
</organism>
<evidence type="ECO:0000313" key="1">
    <source>
        <dbReference type="EMBL" id="KIJ63371.1"/>
    </source>
</evidence>
<dbReference type="AlphaFoldDB" id="A0A0C9WDU8"/>